<feature type="transmembrane region" description="Helical" evidence="1">
    <location>
        <begin position="15"/>
        <end position="35"/>
    </location>
</feature>
<feature type="transmembrane region" description="Helical" evidence="1">
    <location>
        <begin position="41"/>
        <end position="65"/>
    </location>
</feature>
<evidence type="ECO:0000313" key="3">
    <source>
        <dbReference type="Proteomes" id="UP001629156"/>
    </source>
</evidence>
<keyword evidence="1" id="KW-0812">Transmembrane</keyword>
<feature type="transmembrane region" description="Helical" evidence="1">
    <location>
        <begin position="107"/>
        <end position="130"/>
    </location>
</feature>
<dbReference type="EMBL" id="JBELPZ010000014">
    <property type="protein sequence ID" value="MFL9845263.1"/>
    <property type="molecule type" value="Genomic_DNA"/>
</dbReference>
<accession>A0ABW8YYC3</accession>
<gene>
    <name evidence="2" type="ORF">ABS766_12610</name>
</gene>
<keyword evidence="1" id="KW-1133">Transmembrane helix</keyword>
<reference evidence="2 3" key="1">
    <citation type="submission" date="2024-06" db="EMBL/GenBank/DDBJ databases">
        <authorList>
            <person name="Kaempfer P."/>
            <person name="Viver T."/>
        </authorList>
    </citation>
    <scope>NUCLEOTIDE SEQUENCE [LARGE SCALE GENOMIC DNA]</scope>
    <source>
        <strain evidence="2 3">ST-119</strain>
    </source>
</reference>
<keyword evidence="1" id="KW-0472">Membrane</keyword>
<keyword evidence="3" id="KW-1185">Reference proteome</keyword>
<comment type="caution">
    <text evidence="2">The sequence shown here is derived from an EMBL/GenBank/DDBJ whole genome shotgun (WGS) entry which is preliminary data.</text>
</comment>
<protein>
    <submittedName>
        <fullName evidence="2">Uncharacterized protein</fullName>
    </submittedName>
</protein>
<feature type="transmembrane region" description="Helical" evidence="1">
    <location>
        <begin position="77"/>
        <end position="95"/>
    </location>
</feature>
<proteinExistence type="predicted"/>
<dbReference type="Proteomes" id="UP001629156">
    <property type="component" value="Unassembled WGS sequence"/>
</dbReference>
<name>A0ABW8YYC3_9FLAO</name>
<dbReference type="RefSeq" id="WP_408085539.1">
    <property type="nucleotide sequence ID" value="NZ_JBELPZ010000014.1"/>
</dbReference>
<sequence length="141" mass="16293">MTANPFVSTLLHRTVTVAHFVNFFSVAATLIAYAIAQLSGIGIIIQFFLGCYQLVVAVLASFAYWKWKTPTVCKLLKIYWLLILAWLTCAGIYWIVNEFKDVEFDWIIIRVAIIVELIVLPMLIAIYFVYVTHRMYSDFKQ</sequence>
<evidence type="ECO:0000256" key="1">
    <source>
        <dbReference type="SAM" id="Phobius"/>
    </source>
</evidence>
<evidence type="ECO:0000313" key="2">
    <source>
        <dbReference type="EMBL" id="MFL9845263.1"/>
    </source>
</evidence>
<organism evidence="2 3">
    <name type="scientific">Flavobacterium rhizosphaerae</name>
    <dbReference type="NCBI Taxonomy" id="3163298"/>
    <lineage>
        <taxon>Bacteria</taxon>
        <taxon>Pseudomonadati</taxon>
        <taxon>Bacteroidota</taxon>
        <taxon>Flavobacteriia</taxon>
        <taxon>Flavobacteriales</taxon>
        <taxon>Flavobacteriaceae</taxon>
        <taxon>Flavobacterium</taxon>
    </lineage>
</organism>